<accession>A0A7K1LHS7</accession>
<protein>
    <recommendedName>
        <fullName evidence="4">Cys-tRNA(Pro)/Cys-tRNA(Cys) deacylase</fullName>
        <ecNumber evidence="4">4.2.-.-</ecNumber>
    </recommendedName>
</protein>
<dbReference type="InterPro" id="IPR036754">
    <property type="entry name" value="YbaK/aa-tRNA-synt-asso_dom_sf"/>
</dbReference>
<dbReference type="CDD" id="cd00002">
    <property type="entry name" value="YbaK_deacylase"/>
    <property type="match status" value="1"/>
</dbReference>
<evidence type="ECO:0000256" key="2">
    <source>
        <dbReference type="ARBA" id="ARBA00022917"/>
    </source>
</evidence>
<gene>
    <name evidence="6" type="primary">ybaK</name>
    <name evidence="6" type="ORF">GMA10_05690</name>
</gene>
<dbReference type="GO" id="GO:0016829">
    <property type="term" value="F:lyase activity"/>
    <property type="evidence" value="ECO:0007669"/>
    <property type="project" value="UniProtKB-KW"/>
</dbReference>
<sequence>MSKKKKPAAEGSASTSAIAALQSAGVDFGLRPYDHDDDARSFGSEAAEKLGRDTDQVFKTLMITHDKEFAVAVVPVSSSLNTKRAAAAMGWKSASMADPATAEKRSGFVVGGISPLGHKTPVTVLLDSSAAEHPTILVSGGKRGLDVELSPDDLLMVTKGRYAQIKAD</sequence>
<dbReference type="PANTHER" id="PTHR30411:SF0">
    <property type="entry name" value="CYS-TRNA(PRO)_CYS-TRNA(CYS) DEACYLASE YBAK"/>
    <property type="match status" value="1"/>
</dbReference>
<dbReference type="Gene3D" id="3.90.960.10">
    <property type="entry name" value="YbaK/aminoacyl-tRNA synthetase-associated domain"/>
    <property type="match status" value="1"/>
</dbReference>
<organism evidence="6 7">
    <name type="scientific">Rothia koreensis</name>
    <dbReference type="NCBI Taxonomy" id="592378"/>
    <lineage>
        <taxon>Bacteria</taxon>
        <taxon>Bacillati</taxon>
        <taxon>Actinomycetota</taxon>
        <taxon>Actinomycetes</taxon>
        <taxon>Micrococcales</taxon>
        <taxon>Micrococcaceae</taxon>
        <taxon>Rothia</taxon>
    </lineage>
</organism>
<evidence type="ECO:0000256" key="4">
    <source>
        <dbReference type="PIRNR" id="PIRNR006181"/>
    </source>
</evidence>
<dbReference type="NCBIfam" id="TIGR00011">
    <property type="entry name" value="YbaK_EbsC"/>
    <property type="match status" value="1"/>
</dbReference>
<keyword evidence="3 4" id="KW-0456">Lyase</keyword>
<evidence type="ECO:0000256" key="1">
    <source>
        <dbReference type="ARBA" id="ARBA00009798"/>
    </source>
</evidence>
<dbReference type="GO" id="GO:0006412">
    <property type="term" value="P:translation"/>
    <property type="evidence" value="ECO:0007669"/>
    <property type="project" value="UniProtKB-KW"/>
</dbReference>
<dbReference type="EMBL" id="WOGT01000002">
    <property type="protein sequence ID" value="MUN54708.1"/>
    <property type="molecule type" value="Genomic_DNA"/>
</dbReference>
<keyword evidence="7" id="KW-1185">Reference proteome</keyword>
<evidence type="ECO:0000313" key="7">
    <source>
        <dbReference type="Proteomes" id="UP000462152"/>
    </source>
</evidence>
<dbReference type="PANTHER" id="PTHR30411">
    <property type="entry name" value="CYTOPLASMIC PROTEIN"/>
    <property type="match status" value="1"/>
</dbReference>
<dbReference type="OrthoDB" id="9809296at2"/>
<dbReference type="SUPFAM" id="SSF55826">
    <property type="entry name" value="YbaK/ProRS associated domain"/>
    <property type="match status" value="1"/>
</dbReference>
<evidence type="ECO:0000313" key="6">
    <source>
        <dbReference type="EMBL" id="MUN54708.1"/>
    </source>
</evidence>
<comment type="caution">
    <text evidence="6">The sequence shown here is derived from an EMBL/GenBank/DDBJ whole genome shotgun (WGS) entry which is preliminary data.</text>
</comment>
<proteinExistence type="inferred from homology"/>
<dbReference type="InterPro" id="IPR004369">
    <property type="entry name" value="Prolyl-tRNA_editing_YbaK/EbsC"/>
</dbReference>
<dbReference type="RefSeq" id="WP_129315787.1">
    <property type="nucleotide sequence ID" value="NZ_NOIQ01000012.1"/>
</dbReference>
<reference evidence="6 7" key="1">
    <citation type="submission" date="2019-12" db="EMBL/GenBank/DDBJ databases">
        <authorList>
            <person name="Li J."/>
            <person name="Shi Y."/>
            <person name="Xu G."/>
            <person name="Xiao D."/>
            <person name="Ran X."/>
        </authorList>
    </citation>
    <scope>NUCLEOTIDE SEQUENCE [LARGE SCALE GENOMIC DNA]</scope>
    <source>
        <strain evidence="6 7">JCM 15915</strain>
    </source>
</reference>
<feature type="domain" description="YbaK/aminoacyl-tRNA synthetase-associated" evidence="5">
    <location>
        <begin position="44"/>
        <end position="155"/>
    </location>
</feature>
<evidence type="ECO:0000256" key="3">
    <source>
        <dbReference type="ARBA" id="ARBA00023239"/>
    </source>
</evidence>
<dbReference type="GO" id="GO:0002161">
    <property type="term" value="F:aminoacyl-tRNA deacylase activity"/>
    <property type="evidence" value="ECO:0007669"/>
    <property type="project" value="InterPro"/>
</dbReference>
<dbReference type="InterPro" id="IPR007214">
    <property type="entry name" value="YbaK/aa-tRNA-synth-assoc-dom"/>
</dbReference>
<dbReference type="EC" id="4.2.-.-" evidence="4"/>
<dbReference type="Pfam" id="PF04073">
    <property type="entry name" value="tRNA_edit"/>
    <property type="match status" value="1"/>
</dbReference>
<name>A0A7K1LHS7_9MICC</name>
<keyword evidence="2 4" id="KW-0648">Protein biosynthesis</keyword>
<dbReference type="Proteomes" id="UP000462152">
    <property type="component" value="Unassembled WGS sequence"/>
</dbReference>
<dbReference type="AlphaFoldDB" id="A0A7K1LHS7"/>
<dbReference type="PIRSF" id="PIRSF006181">
    <property type="entry name" value="EbsC_YbaK"/>
    <property type="match status" value="1"/>
</dbReference>
<comment type="similarity">
    <text evidence="1 4">Belongs to the prolyl-tRNA editing family. YbaK/EbsC subfamily.</text>
</comment>
<evidence type="ECO:0000259" key="5">
    <source>
        <dbReference type="Pfam" id="PF04073"/>
    </source>
</evidence>